<dbReference type="Pfam" id="PF00005">
    <property type="entry name" value="ABC_tran"/>
    <property type="match status" value="1"/>
</dbReference>
<dbReference type="RefSeq" id="WP_184823916.1">
    <property type="nucleotide sequence ID" value="NZ_BMTI01000016.1"/>
</dbReference>
<dbReference type="SUPFAM" id="SSF52540">
    <property type="entry name" value="P-loop containing nucleoside triphosphate hydrolases"/>
    <property type="match status" value="1"/>
</dbReference>
<evidence type="ECO:0000313" key="5">
    <source>
        <dbReference type="EMBL" id="MBB4900404.1"/>
    </source>
</evidence>
<evidence type="ECO:0000256" key="2">
    <source>
        <dbReference type="ARBA" id="ARBA00022741"/>
    </source>
</evidence>
<keyword evidence="3" id="KW-0067">ATP-binding</keyword>
<feature type="domain" description="ABC transporter" evidence="4">
    <location>
        <begin position="5"/>
        <end position="220"/>
    </location>
</feature>
<sequence>MSALLQLTDVRHGYDGRAVLNGVNLTVGAGECVTLLGENGSGKSTLLRLAAGQEVPRSGSVTLRGTAVDEDDWSVRATVAAVLDSGVGYPDLSVREHLMLVALAHGLGDGSADAVDEVLAEHHLTERADALPHQLSSGQTQLMALAQAFVRPAELLLLDEPEQRLDADARGRLAERLRSAKDAGTAVLLATHNRELADAVADAEYTVSGEGLLVAGGSGG</sequence>
<dbReference type="PROSITE" id="PS50893">
    <property type="entry name" value="ABC_TRANSPORTER_2"/>
    <property type="match status" value="1"/>
</dbReference>
<dbReference type="GO" id="GO:0016887">
    <property type="term" value="F:ATP hydrolysis activity"/>
    <property type="evidence" value="ECO:0007669"/>
    <property type="project" value="InterPro"/>
</dbReference>
<dbReference type="GO" id="GO:0005524">
    <property type="term" value="F:ATP binding"/>
    <property type="evidence" value="ECO:0007669"/>
    <property type="project" value="UniProtKB-KW"/>
</dbReference>
<keyword evidence="6" id="KW-1185">Reference proteome</keyword>
<dbReference type="Gene3D" id="3.40.50.300">
    <property type="entry name" value="P-loop containing nucleotide triphosphate hydrolases"/>
    <property type="match status" value="1"/>
</dbReference>
<dbReference type="InterPro" id="IPR027417">
    <property type="entry name" value="P-loop_NTPase"/>
</dbReference>
<comment type="caution">
    <text evidence="5">The sequence shown here is derived from an EMBL/GenBank/DDBJ whole genome shotgun (WGS) entry which is preliminary data.</text>
</comment>
<dbReference type="SMART" id="SM00382">
    <property type="entry name" value="AAA"/>
    <property type="match status" value="1"/>
</dbReference>
<dbReference type="Proteomes" id="UP000579523">
    <property type="component" value="Unassembled WGS sequence"/>
</dbReference>
<dbReference type="PANTHER" id="PTHR42939:SF1">
    <property type="entry name" value="ABC TRANSPORTER ATP-BINDING PROTEIN ALBC-RELATED"/>
    <property type="match status" value="1"/>
</dbReference>
<organism evidence="5 6">
    <name type="scientific">Streptomyces griseomycini</name>
    <dbReference type="NCBI Taxonomy" id="66895"/>
    <lineage>
        <taxon>Bacteria</taxon>
        <taxon>Bacillati</taxon>
        <taxon>Actinomycetota</taxon>
        <taxon>Actinomycetes</taxon>
        <taxon>Kitasatosporales</taxon>
        <taxon>Streptomycetaceae</taxon>
        <taxon>Streptomyces</taxon>
    </lineage>
</organism>
<evidence type="ECO:0000256" key="1">
    <source>
        <dbReference type="ARBA" id="ARBA00022448"/>
    </source>
</evidence>
<gene>
    <name evidence="5" type="ORF">FHS37_004466</name>
</gene>
<name>A0A7W7M1Y5_9ACTN</name>
<dbReference type="CDD" id="cd03230">
    <property type="entry name" value="ABC_DR_subfamily_A"/>
    <property type="match status" value="1"/>
</dbReference>
<protein>
    <submittedName>
        <fullName evidence="5">ABC-type multidrug transport system ATPase subunit</fullName>
    </submittedName>
</protein>
<proteinExistence type="predicted"/>
<dbReference type="PANTHER" id="PTHR42939">
    <property type="entry name" value="ABC TRANSPORTER ATP-BINDING PROTEIN ALBC-RELATED"/>
    <property type="match status" value="1"/>
</dbReference>
<dbReference type="AlphaFoldDB" id="A0A7W7M1Y5"/>
<dbReference type="InterPro" id="IPR003439">
    <property type="entry name" value="ABC_transporter-like_ATP-bd"/>
</dbReference>
<accession>A0A7W7M1Y5</accession>
<evidence type="ECO:0000256" key="3">
    <source>
        <dbReference type="ARBA" id="ARBA00022840"/>
    </source>
</evidence>
<reference evidence="5 6" key="1">
    <citation type="submission" date="2020-08" db="EMBL/GenBank/DDBJ databases">
        <title>Genomic Encyclopedia of Type Strains, Phase III (KMG-III): the genomes of soil and plant-associated and newly described type strains.</title>
        <authorList>
            <person name="Whitman W."/>
        </authorList>
    </citation>
    <scope>NUCLEOTIDE SEQUENCE [LARGE SCALE GENOMIC DNA]</scope>
    <source>
        <strain evidence="5 6">CECT 3273</strain>
    </source>
</reference>
<dbReference type="EMBL" id="JACHJI010000007">
    <property type="protein sequence ID" value="MBB4900404.1"/>
    <property type="molecule type" value="Genomic_DNA"/>
</dbReference>
<evidence type="ECO:0000259" key="4">
    <source>
        <dbReference type="PROSITE" id="PS50893"/>
    </source>
</evidence>
<keyword evidence="1" id="KW-0813">Transport</keyword>
<keyword evidence="2" id="KW-0547">Nucleotide-binding</keyword>
<evidence type="ECO:0000313" key="6">
    <source>
        <dbReference type="Proteomes" id="UP000579523"/>
    </source>
</evidence>
<dbReference type="InterPro" id="IPR051782">
    <property type="entry name" value="ABC_Transporter_VariousFunc"/>
</dbReference>
<dbReference type="InterPro" id="IPR003593">
    <property type="entry name" value="AAA+_ATPase"/>
</dbReference>